<gene>
    <name evidence="14" type="ORF">VNO78_10968</name>
</gene>
<dbReference type="PANTHER" id="PTHR31142:SF4">
    <property type="entry name" value="OS01G0751300 PROTEIN"/>
    <property type="match status" value="1"/>
</dbReference>
<feature type="transmembrane region" description="Helical" evidence="12">
    <location>
        <begin position="471"/>
        <end position="494"/>
    </location>
</feature>
<evidence type="ECO:0000256" key="8">
    <source>
        <dbReference type="ARBA" id="ARBA00023125"/>
    </source>
</evidence>
<dbReference type="Proteomes" id="UP001386955">
    <property type="component" value="Unassembled WGS sequence"/>
</dbReference>
<evidence type="ECO:0000256" key="7">
    <source>
        <dbReference type="ARBA" id="ARBA00023015"/>
    </source>
</evidence>
<dbReference type="Pfam" id="PF06454">
    <property type="entry name" value="THH1_TOM1-3_dom"/>
    <property type="match status" value="2"/>
</dbReference>
<dbReference type="InterPro" id="IPR009457">
    <property type="entry name" value="THH1/TOM1/TOM3_dom"/>
</dbReference>
<dbReference type="InterPro" id="IPR036879">
    <property type="entry name" value="TF_MADSbox_sf"/>
</dbReference>
<dbReference type="GO" id="GO:0005634">
    <property type="term" value="C:nucleus"/>
    <property type="evidence" value="ECO:0007669"/>
    <property type="project" value="UniProtKB-SubCell"/>
</dbReference>
<dbReference type="InterPro" id="IPR040226">
    <property type="entry name" value="THH1/TOM1/TOM3"/>
</dbReference>
<comment type="similarity">
    <text evidence="3">Belongs to the plant tobamovirus multiplication TOM1 protein family.</text>
</comment>
<dbReference type="AlphaFoldDB" id="A0AAN9SS92"/>
<evidence type="ECO:0000313" key="15">
    <source>
        <dbReference type="Proteomes" id="UP001386955"/>
    </source>
</evidence>
<evidence type="ECO:0000256" key="11">
    <source>
        <dbReference type="ARBA" id="ARBA00023242"/>
    </source>
</evidence>
<dbReference type="EMBL" id="JAYMYS010000003">
    <property type="protein sequence ID" value="KAK7399778.1"/>
    <property type="molecule type" value="Genomic_DNA"/>
</dbReference>
<keyword evidence="9 12" id="KW-0472">Membrane</keyword>
<proteinExistence type="inferred from homology"/>
<evidence type="ECO:0000256" key="10">
    <source>
        <dbReference type="ARBA" id="ARBA00023163"/>
    </source>
</evidence>
<keyword evidence="7" id="KW-0805">Transcription regulation</keyword>
<dbReference type="PROSITE" id="PS50066">
    <property type="entry name" value="MADS_BOX_2"/>
    <property type="match status" value="1"/>
</dbReference>
<dbReference type="InterPro" id="IPR002100">
    <property type="entry name" value="TF_MADSbox"/>
</dbReference>
<evidence type="ECO:0000256" key="9">
    <source>
        <dbReference type="ARBA" id="ARBA00023136"/>
    </source>
</evidence>
<reference evidence="14 15" key="1">
    <citation type="submission" date="2024-01" db="EMBL/GenBank/DDBJ databases">
        <title>The genomes of 5 underutilized Papilionoideae crops provide insights into root nodulation and disease resistanc.</title>
        <authorList>
            <person name="Jiang F."/>
        </authorList>
    </citation>
    <scope>NUCLEOTIDE SEQUENCE [LARGE SCALE GENOMIC DNA]</scope>
    <source>
        <strain evidence="14">DUOXIRENSHENG_FW03</strain>
        <tissue evidence="14">Leaves</tissue>
    </source>
</reference>
<evidence type="ECO:0000256" key="4">
    <source>
        <dbReference type="ARBA" id="ARBA00022554"/>
    </source>
</evidence>
<dbReference type="SMART" id="SM00432">
    <property type="entry name" value="MADS"/>
    <property type="match status" value="1"/>
</dbReference>
<evidence type="ECO:0000313" key="14">
    <source>
        <dbReference type="EMBL" id="KAK7399778.1"/>
    </source>
</evidence>
<evidence type="ECO:0000256" key="1">
    <source>
        <dbReference type="ARBA" id="ARBA00004123"/>
    </source>
</evidence>
<dbReference type="GO" id="GO:0005774">
    <property type="term" value="C:vacuolar membrane"/>
    <property type="evidence" value="ECO:0007669"/>
    <property type="project" value="UniProtKB-SubCell"/>
</dbReference>
<dbReference type="PANTHER" id="PTHR31142">
    <property type="entry name" value="TOBAMOVIRUS MULTIPLICATION PROTEIN 1-LIKE ISOFORM X1"/>
    <property type="match status" value="1"/>
</dbReference>
<evidence type="ECO:0000259" key="13">
    <source>
        <dbReference type="PROSITE" id="PS50066"/>
    </source>
</evidence>
<dbReference type="Pfam" id="PF00319">
    <property type="entry name" value="SRF-TF"/>
    <property type="match status" value="1"/>
</dbReference>
<evidence type="ECO:0000256" key="3">
    <source>
        <dbReference type="ARBA" id="ARBA00006779"/>
    </source>
</evidence>
<keyword evidence="10" id="KW-0804">Transcription</keyword>
<protein>
    <recommendedName>
        <fullName evidence="13">MADS-box domain-containing protein</fullName>
    </recommendedName>
</protein>
<evidence type="ECO:0000256" key="2">
    <source>
        <dbReference type="ARBA" id="ARBA00004128"/>
    </source>
</evidence>
<comment type="caution">
    <text evidence="14">The sequence shown here is derived from an EMBL/GenBank/DDBJ whole genome shotgun (WGS) entry which is preliminary data.</text>
</comment>
<organism evidence="14 15">
    <name type="scientific">Psophocarpus tetragonolobus</name>
    <name type="common">Winged bean</name>
    <name type="synonym">Dolichos tetragonolobus</name>
    <dbReference type="NCBI Taxonomy" id="3891"/>
    <lineage>
        <taxon>Eukaryota</taxon>
        <taxon>Viridiplantae</taxon>
        <taxon>Streptophyta</taxon>
        <taxon>Embryophyta</taxon>
        <taxon>Tracheophyta</taxon>
        <taxon>Spermatophyta</taxon>
        <taxon>Magnoliopsida</taxon>
        <taxon>eudicotyledons</taxon>
        <taxon>Gunneridae</taxon>
        <taxon>Pentapetalae</taxon>
        <taxon>rosids</taxon>
        <taxon>fabids</taxon>
        <taxon>Fabales</taxon>
        <taxon>Fabaceae</taxon>
        <taxon>Papilionoideae</taxon>
        <taxon>50 kb inversion clade</taxon>
        <taxon>NPAAA clade</taxon>
        <taxon>indigoferoid/millettioid clade</taxon>
        <taxon>Phaseoleae</taxon>
        <taxon>Psophocarpus</taxon>
    </lineage>
</organism>
<feature type="transmembrane region" description="Helical" evidence="12">
    <location>
        <begin position="396"/>
        <end position="417"/>
    </location>
</feature>
<dbReference type="Gene3D" id="3.40.1810.10">
    <property type="entry name" value="Transcription factor, MADS-box"/>
    <property type="match status" value="1"/>
</dbReference>
<dbReference type="PRINTS" id="PR00404">
    <property type="entry name" value="MADSDOMAIN"/>
</dbReference>
<keyword evidence="11" id="KW-0539">Nucleus</keyword>
<comment type="subcellular location">
    <subcellularLocation>
        <location evidence="1">Nucleus</location>
    </subcellularLocation>
    <subcellularLocation>
        <location evidence="2">Vacuole membrane</location>
        <topology evidence="2">Multi-pass membrane protein</topology>
    </subcellularLocation>
</comment>
<keyword evidence="4" id="KW-0926">Vacuole</keyword>
<keyword evidence="6 12" id="KW-1133">Transmembrane helix</keyword>
<feature type="transmembrane region" description="Helical" evidence="12">
    <location>
        <begin position="437"/>
        <end position="459"/>
    </location>
</feature>
<evidence type="ECO:0000256" key="6">
    <source>
        <dbReference type="ARBA" id="ARBA00022989"/>
    </source>
</evidence>
<keyword evidence="8" id="KW-0238">DNA-binding</keyword>
<evidence type="ECO:0000256" key="12">
    <source>
        <dbReference type="SAM" id="Phobius"/>
    </source>
</evidence>
<feature type="transmembrane region" description="Helical" evidence="12">
    <location>
        <begin position="590"/>
        <end position="609"/>
    </location>
</feature>
<dbReference type="GO" id="GO:0046983">
    <property type="term" value="F:protein dimerization activity"/>
    <property type="evidence" value="ECO:0007669"/>
    <property type="project" value="InterPro"/>
</dbReference>
<keyword evidence="5 12" id="KW-0812">Transmembrane</keyword>
<keyword evidence="15" id="KW-1185">Reference proteome</keyword>
<sequence length="738" mass="83073">MEGRKIKEKQKREIKKIEDNKELRITFSKRKYDIYKKASELSTLCGAKVDILMFTSFGKWFRYGEPSCQAMTRSSDKENLTGDDINKLMEDHINVEIDELYEKNKTLVGQLYCEEERENELVKSLNTRSTQGWWEAKIQDLSIEQANEMEASFVELRKKLENELLTKCKEKGHSSHVNEVNLCSTYPSGDSISEVVFGVNTEAHGISESVLPNISLIPINEGLNFKFFPYGEHKEDLFDIVYPPKTQAHGDSFFVDDQNGSDKCAFNSFPTKQTQGLNLVNANGISDHTLIFSSSNQHEGNNPFLPNASNEIVGKIGLNMVSIQSVSRFVVDAVNESAIRYTHITCICICVYTRRSGGEKKKKKKKKKSSATLAVFVSHARGNMSGFRDAHCFPRLILAVNLALALLHAFVSFLAFFQLMRFHTRNAQLGWTRQKVFHLLIGSSNLGYVFYLALTLVAACKEWTCWSHSCGFTFMAFPKVLFFAAFLLLLSFWVDLCHQADDDDDYEGSFCDNPLLEKALNESNLASRDSHRKCFPIRFSRIGNRQKIVILVTLLVFIIVMAFAVIIWIGLGKNPIDSEVAARVYLDLSAIGMLLLGGALACYGILLCLKMSKVRAEKPSAEMWKVAGLTVVSVLCFTSSSCVELLTNIPMQYNWRQQRQNDIYSSLILILYYFVGSSIPSAVVLWVMRELPPAEASSIPEESSTIAFVADSSIAIHHPQRWTTAASVQNQTSRASPI</sequence>
<name>A0AAN9SS92_PSOTE</name>
<feature type="domain" description="MADS-box" evidence="13">
    <location>
        <begin position="7"/>
        <end position="67"/>
    </location>
</feature>
<dbReference type="GO" id="GO:0003677">
    <property type="term" value="F:DNA binding"/>
    <property type="evidence" value="ECO:0007669"/>
    <property type="project" value="UniProtKB-KW"/>
</dbReference>
<feature type="transmembrane region" description="Helical" evidence="12">
    <location>
        <begin position="663"/>
        <end position="688"/>
    </location>
</feature>
<feature type="transmembrane region" description="Helical" evidence="12">
    <location>
        <begin position="548"/>
        <end position="570"/>
    </location>
</feature>
<accession>A0AAN9SS92</accession>
<dbReference type="SUPFAM" id="SSF55455">
    <property type="entry name" value="SRF-like"/>
    <property type="match status" value="1"/>
</dbReference>
<evidence type="ECO:0000256" key="5">
    <source>
        <dbReference type="ARBA" id="ARBA00022692"/>
    </source>
</evidence>